<feature type="domain" description="Copine C-terminal" evidence="2">
    <location>
        <begin position="89"/>
        <end position="127"/>
    </location>
</feature>
<proteinExistence type="predicted"/>
<dbReference type="OrthoDB" id="5855668at2759"/>
<sequence>MGNGESTFDSSQEDSPPHPISYAGNAGSSVDNYRQLIQQPTFIADNFNSLDQVISALREAGLESSNLILGIDFTKSNEWTGKYSFHRKSLHAIGSTPNPYEQAISIIGRTLTPFDEDNLIPCFGFGDGPTSFAPVIDAAIDIVEKTNWQYHVLVIIADGQVTRSPDTPPGRFSPQEQATVNSIVAASGVLINSHYPLSIILVGVGDGPWDAMQQFDDNIPHRSFDNFQFVDFTKIMSENTEASKKEADFALAALMEIPLQYRATQRLEKRETLVGPRTIPLPPPRQVIDHDYAVRSIPVCPICLTNLKDMAFGCGHTM</sequence>
<dbReference type="PANTHER" id="PTHR45751">
    <property type="entry name" value="COPINE FAMILY PROTEIN 1"/>
    <property type="match status" value="1"/>
</dbReference>
<organism evidence="3 4">
    <name type="scientific">Morella rubra</name>
    <name type="common">Chinese bayberry</name>
    <dbReference type="NCBI Taxonomy" id="262757"/>
    <lineage>
        <taxon>Eukaryota</taxon>
        <taxon>Viridiplantae</taxon>
        <taxon>Streptophyta</taxon>
        <taxon>Embryophyta</taxon>
        <taxon>Tracheophyta</taxon>
        <taxon>Spermatophyta</taxon>
        <taxon>Magnoliopsida</taxon>
        <taxon>eudicotyledons</taxon>
        <taxon>Gunneridae</taxon>
        <taxon>Pentapetalae</taxon>
        <taxon>rosids</taxon>
        <taxon>fabids</taxon>
        <taxon>Fagales</taxon>
        <taxon>Myricaceae</taxon>
        <taxon>Morella</taxon>
    </lineage>
</organism>
<dbReference type="Pfam" id="PF07002">
    <property type="entry name" value="Copine"/>
    <property type="match status" value="2"/>
</dbReference>
<gene>
    <name evidence="3" type="ORF">CJ030_MR6G010831</name>
</gene>
<dbReference type="InterPro" id="IPR010734">
    <property type="entry name" value="Copine_C"/>
</dbReference>
<evidence type="ECO:0000256" key="1">
    <source>
        <dbReference type="SAM" id="MobiDB-lite"/>
    </source>
</evidence>
<dbReference type="Proteomes" id="UP000516437">
    <property type="component" value="Chromosome 6"/>
</dbReference>
<reference evidence="3 4" key="1">
    <citation type="journal article" date="2019" name="Plant Biotechnol. J.">
        <title>The red bayberry genome and genetic basis of sex determination.</title>
        <authorList>
            <person name="Jia H.M."/>
            <person name="Jia H.J."/>
            <person name="Cai Q.L."/>
            <person name="Wang Y."/>
            <person name="Zhao H.B."/>
            <person name="Yang W.F."/>
            <person name="Wang G.Y."/>
            <person name="Li Y.H."/>
            <person name="Zhan D.L."/>
            <person name="Shen Y.T."/>
            <person name="Niu Q.F."/>
            <person name="Chang L."/>
            <person name="Qiu J."/>
            <person name="Zhao L."/>
            <person name="Xie H.B."/>
            <person name="Fu W.Y."/>
            <person name="Jin J."/>
            <person name="Li X.W."/>
            <person name="Jiao Y."/>
            <person name="Zhou C.C."/>
            <person name="Tu T."/>
            <person name="Chai C.Y."/>
            <person name="Gao J.L."/>
            <person name="Fan L.J."/>
            <person name="van de Weg E."/>
            <person name="Wang J.Y."/>
            <person name="Gao Z.S."/>
        </authorList>
    </citation>
    <scope>NUCLEOTIDE SEQUENCE [LARGE SCALE GENOMIC DNA]</scope>
    <source>
        <tissue evidence="3">Leaves</tissue>
    </source>
</reference>
<dbReference type="GO" id="GO:0004842">
    <property type="term" value="F:ubiquitin-protein transferase activity"/>
    <property type="evidence" value="ECO:0007669"/>
    <property type="project" value="TreeGrafter"/>
</dbReference>
<evidence type="ECO:0000313" key="4">
    <source>
        <dbReference type="Proteomes" id="UP000516437"/>
    </source>
</evidence>
<feature type="domain" description="Copine C-terminal" evidence="2">
    <location>
        <begin position="128"/>
        <end position="269"/>
    </location>
</feature>
<name>A0A6A1VDE9_9ROSI</name>
<dbReference type="GO" id="GO:0005634">
    <property type="term" value="C:nucleus"/>
    <property type="evidence" value="ECO:0007669"/>
    <property type="project" value="TreeGrafter"/>
</dbReference>
<dbReference type="PANTHER" id="PTHR45751:SF11">
    <property type="entry name" value="COPINE FAMILY PROTEIN 2"/>
    <property type="match status" value="1"/>
</dbReference>
<dbReference type="EMBL" id="RXIC02000024">
    <property type="protein sequence ID" value="KAB1210535.1"/>
    <property type="molecule type" value="Genomic_DNA"/>
</dbReference>
<evidence type="ECO:0000313" key="3">
    <source>
        <dbReference type="EMBL" id="KAB1210535.1"/>
    </source>
</evidence>
<protein>
    <submittedName>
        <fullName evidence="3">E3 ubiquitin-protein ligase RGLG1</fullName>
    </submittedName>
</protein>
<dbReference type="InterPro" id="IPR052079">
    <property type="entry name" value="E3_ligase/Copine_domain"/>
</dbReference>
<dbReference type="GO" id="GO:0016567">
    <property type="term" value="P:protein ubiquitination"/>
    <property type="evidence" value="ECO:0007669"/>
    <property type="project" value="TreeGrafter"/>
</dbReference>
<evidence type="ECO:0000259" key="2">
    <source>
        <dbReference type="Pfam" id="PF07002"/>
    </source>
</evidence>
<keyword evidence="4" id="KW-1185">Reference proteome</keyword>
<feature type="compositionally biased region" description="Polar residues" evidence="1">
    <location>
        <begin position="1"/>
        <end position="14"/>
    </location>
</feature>
<dbReference type="AlphaFoldDB" id="A0A6A1VDE9"/>
<feature type="region of interest" description="Disordered" evidence="1">
    <location>
        <begin position="1"/>
        <end position="25"/>
    </location>
</feature>
<accession>A0A6A1VDE9</accession>
<comment type="caution">
    <text evidence="3">The sequence shown here is derived from an EMBL/GenBank/DDBJ whole genome shotgun (WGS) entry which is preliminary data.</text>
</comment>